<reference evidence="1" key="2">
    <citation type="submission" date="2016-06" db="EMBL/GenBank/DDBJ databases">
        <title>The genome of a short-lived fish provides insights into sex chromosome evolution and the genetic control of aging.</title>
        <authorList>
            <person name="Reichwald K."/>
            <person name="Felder M."/>
            <person name="Petzold A."/>
            <person name="Koch P."/>
            <person name="Groth M."/>
            <person name="Platzer M."/>
        </authorList>
    </citation>
    <scope>NUCLEOTIDE SEQUENCE</scope>
    <source>
        <tissue evidence="1">Brain</tissue>
    </source>
</reference>
<organism evidence="1">
    <name type="scientific">Iconisemion striatum</name>
    <dbReference type="NCBI Taxonomy" id="60296"/>
    <lineage>
        <taxon>Eukaryota</taxon>
        <taxon>Metazoa</taxon>
        <taxon>Chordata</taxon>
        <taxon>Craniata</taxon>
        <taxon>Vertebrata</taxon>
        <taxon>Euteleostomi</taxon>
        <taxon>Actinopterygii</taxon>
        <taxon>Neopterygii</taxon>
        <taxon>Teleostei</taxon>
        <taxon>Neoteleostei</taxon>
        <taxon>Acanthomorphata</taxon>
        <taxon>Ovalentaria</taxon>
        <taxon>Atherinomorphae</taxon>
        <taxon>Cyprinodontiformes</taxon>
        <taxon>Nothobranchiidae</taxon>
        <taxon>Iconisemion</taxon>
    </lineage>
</organism>
<name>A0A1A7XN82_9TELE</name>
<accession>A0A1A7XN82</accession>
<dbReference type="EMBL" id="HADW01017880">
    <property type="protein sequence ID" value="SBP19280.1"/>
    <property type="molecule type" value="Transcribed_RNA"/>
</dbReference>
<gene>
    <name evidence="1" type="primary">CLDN15B</name>
</gene>
<evidence type="ECO:0000313" key="1">
    <source>
        <dbReference type="EMBL" id="SBP19280.1"/>
    </source>
</evidence>
<proteinExistence type="predicted"/>
<protein>
    <submittedName>
        <fullName evidence="1">Claudin 15b</fullName>
    </submittedName>
</protein>
<reference evidence="1" key="1">
    <citation type="submission" date="2016-05" db="EMBL/GenBank/DDBJ databases">
        <authorList>
            <person name="Lavstsen T."/>
            <person name="Jespersen J.S."/>
        </authorList>
    </citation>
    <scope>NUCLEOTIDE SEQUENCE</scope>
    <source>
        <tissue evidence="1">Brain</tissue>
    </source>
</reference>
<sequence>MIAVSWYAANITQQFFDQFYAGINPYPYHPPSRGRVLSTVATSQTPSNYGRNAYV</sequence>
<dbReference type="AlphaFoldDB" id="A0A1A7XN82"/>